<keyword evidence="3" id="KW-1133">Transmembrane helix</keyword>
<dbReference type="Proteomes" id="UP000010408">
    <property type="component" value="Unassembled WGS sequence"/>
</dbReference>
<keyword evidence="2" id="KW-0812">Transmembrane</keyword>
<evidence type="ECO:0000256" key="4">
    <source>
        <dbReference type="ARBA" id="ARBA00023136"/>
    </source>
</evidence>
<reference evidence="7 8" key="1">
    <citation type="submission" date="2012-05" db="EMBL/GenBank/DDBJ databases">
        <authorList>
            <person name="Weinstock G."/>
            <person name="Sodergren E."/>
            <person name="Lobos E.A."/>
            <person name="Fulton L."/>
            <person name="Fulton R."/>
            <person name="Courtney L."/>
            <person name="Fronick C."/>
            <person name="O'Laughlin M."/>
            <person name="Godfrey J."/>
            <person name="Wilson R.M."/>
            <person name="Miner T."/>
            <person name="Farmer C."/>
            <person name="Delehaunty K."/>
            <person name="Cordes M."/>
            <person name="Minx P."/>
            <person name="Tomlinson C."/>
            <person name="Chen J."/>
            <person name="Wollam A."/>
            <person name="Pepin K.H."/>
            <person name="Bhonagiri V."/>
            <person name="Zhang X."/>
            <person name="Suruliraj S."/>
            <person name="Warren W."/>
            <person name="Mitreva M."/>
            <person name="Mardis E.R."/>
            <person name="Wilson R.K."/>
        </authorList>
    </citation>
    <scope>NUCLEOTIDE SEQUENCE [LARGE SCALE GENOMIC DNA]</scope>
    <source>
        <strain evidence="7 8">F0037</strain>
    </source>
</reference>
<dbReference type="HOGENOM" id="CLU_002997_0_0_10"/>
<comment type="subcellular location">
    <subcellularLocation>
        <location evidence="1">Membrane</location>
        <topology evidence="1">Single-pass membrane protein</topology>
    </subcellularLocation>
</comment>
<dbReference type="STRING" id="1127696.HMPREF9134_01085"/>
<evidence type="ECO:0000256" key="3">
    <source>
        <dbReference type="ARBA" id="ARBA00022989"/>
    </source>
</evidence>
<organism evidence="7 8">
    <name type="scientific">Porphyromonas catoniae F0037</name>
    <dbReference type="NCBI Taxonomy" id="1127696"/>
    <lineage>
        <taxon>Bacteria</taxon>
        <taxon>Pseudomonadati</taxon>
        <taxon>Bacteroidota</taxon>
        <taxon>Bacteroidia</taxon>
        <taxon>Bacteroidales</taxon>
        <taxon>Porphyromonadaceae</taxon>
        <taxon>Porphyromonas</taxon>
    </lineage>
</organism>
<dbReference type="GO" id="GO:0009306">
    <property type="term" value="P:protein secretion"/>
    <property type="evidence" value="ECO:0007669"/>
    <property type="project" value="InterPro"/>
</dbReference>
<feature type="compositionally biased region" description="Low complexity" evidence="5">
    <location>
        <begin position="1576"/>
        <end position="1594"/>
    </location>
</feature>
<sequence>MSPRAKRIRRIVLGLLIAPFALLLLIAVLLYIPPVQRFVVAQATKILSERTGMTVHIDHLHLGFPLDLNVGGVEVIKAEGDTLLTLSSLSLSPSLRPLFDKQIEIPEIQLSGLNLNYTDSTGLTQLKAKLAEAAVERLFVDLDKEQVQLGRLLTRGGDVTFASQDTTTQEKKSEPIRWQIAAETVELSETKVRVTMPLDSLYVSADVSVLRGQRLEADLEQMHFRVAHLRAEGRELGYAVDEGISVEPIFDYRHILLSGIRLEAEDIDSKGTFLSLYLKHGQLREQSGLKLIHLSGRYQMDSTRVELGNLDLTTDASYIRGDMLLPWSVLTGDSTARFFLGAEASIGTKDILTFTGKELEEMDQGGVFRGKLAHRQLIAPISLKVGCMGSLSELRLSEAKLRWPDVLTLSMQGKLYALTDAKARAGKLYLDGKLGKKASLVLALVAPDLAKEYRLPADLALKGDVDIRRGSYITDLKATDSSGTVALKGRFHEATKSYEATLRVADLNLMHFMPLDSLGVLSTEIVVKGRGFEPLSPKTHLNLSGRLHEAHWGSLQLRDVTLDANLEGGYLALSLNSENPGANLSLQLDGILSPKGINTGVGIDLIDLDLQRLGLATSPMACRLRLEGELRSDLNDTHSFIAAVDSMHFTMGEETIAPPRADLEVHTTPQKITGKLTSGDMLASLDVGQGLRSLQTLLTRLGSEAQREWGLISSGGSPKGNLGDLLHLLPEASLDLSMGKNNPLRYYLAEQRIALGGMKATLTTSARDGLTGQVSVSDLRMDTLRLNAASLSLSTLHSPTARGDSMSLSLLAKVSKSRFRNQAGFDIQAQLQTSLHEGSLGFTWSDESGRPMHEAYILGSWVGEAYTLHFDKERVRIGYTDFAVNSDNLLSLRKRDSFLLGSLSLSSQEHGDISLQAVEQTPGVQEAELSIRNLHLEDFRSLGLPDVAGNVFVGLHYERHGDLKAQPTISGDLSLTGFRYEDKKLGHFSASLFYEPRDHSSHYITADIGYNGQSAMTIDGIYRPQQKSSPLSGTLSLTGFPLELANPFLLERGASLQGFALGEIRLSGELTEPSLSGRLSLSQAGVHLDTYGTHLRLDTIPIRLDRSNLYFDHYAIHPSVDTTKAIYIDGSIMKSTSAQARAALRITSDELTLLNEPRPTKEDQLLYGRIIASTNMNVSGPMTSLRVRGSLNVLSGTNCTYIMREDPLSSSERGRELVEFKDFSDTLFIKQAEVEPPSLGGLDVSLTINVDPSVRIGADLTTDGQDYVRAQGGGRLNFTYPPYGEMSLTGRYEMSGGGDLSYTLPVVGNKQFAIDPTSTLAWNGPIANPYLNFTATQKVKATVPSSDGKSSQRVNFNVSIRIKDYVERMNLSFAIAAPDNLSMQNSISTMSAEEQSKQAIALMATGMYLSGSSGGGNLSLNSALSSLLQSQINKTAGKLLQGTDLSIGMDHYDGSSGEAARTDYTYSFSRRFYNDRIRIIVGGKVQSGANRSNQGQNFLDNVSIQYQLDKTGEQYFSLYHKWVTDNILEGEYAETGVGYVLRRKMNSLSDLFSFLKKKPKVTPPKTVALPWRLGGDTTDMPTPDSTSSSRPVEQ</sequence>
<proteinExistence type="predicted"/>
<name>L1ND88_9PORP</name>
<comment type="caution">
    <text evidence="7">The sequence shown here is derived from an EMBL/GenBank/DDBJ whole genome shotgun (WGS) entry which is preliminary data.</text>
</comment>
<dbReference type="RefSeq" id="WP_005469629.1">
    <property type="nucleotide sequence ID" value="NZ_KB291047.1"/>
</dbReference>
<evidence type="ECO:0000259" key="6">
    <source>
        <dbReference type="Pfam" id="PF04357"/>
    </source>
</evidence>
<evidence type="ECO:0000256" key="5">
    <source>
        <dbReference type="SAM" id="MobiDB-lite"/>
    </source>
</evidence>
<dbReference type="PANTHER" id="PTHR36985">
    <property type="entry name" value="TRANSLOCATION AND ASSEMBLY MODULE SUBUNIT TAMB"/>
    <property type="match status" value="1"/>
</dbReference>
<dbReference type="Pfam" id="PF04357">
    <property type="entry name" value="TamB"/>
    <property type="match status" value="1"/>
</dbReference>
<feature type="region of interest" description="Disordered" evidence="5">
    <location>
        <begin position="1566"/>
        <end position="1594"/>
    </location>
</feature>
<protein>
    <recommendedName>
        <fullName evidence="6">Translocation and assembly module TamB C-terminal domain-containing protein</fullName>
    </recommendedName>
</protein>
<dbReference type="GO" id="GO:0005886">
    <property type="term" value="C:plasma membrane"/>
    <property type="evidence" value="ECO:0007669"/>
    <property type="project" value="InterPro"/>
</dbReference>
<dbReference type="InterPro" id="IPR007452">
    <property type="entry name" value="TamB_C"/>
</dbReference>
<dbReference type="PANTHER" id="PTHR36985:SF1">
    <property type="entry name" value="TRANSLOCATION AND ASSEMBLY MODULE SUBUNIT TAMB"/>
    <property type="match status" value="1"/>
</dbReference>
<evidence type="ECO:0000256" key="1">
    <source>
        <dbReference type="ARBA" id="ARBA00004167"/>
    </source>
</evidence>
<dbReference type="EMBL" id="AMEQ01000029">
    <property type="protein sequence ID" value="EKY01177.1"/>
    <property type="molecule type" value="Genomic_DNA"/>
</dbReference>
<evidence type="ECO:0000313" key="8">
    <source>
        <dbReference type="Proteomes" id="UP000010408"/>
    </source>
</evidence>
<accession>L1ND88</accession>
<keyword evidence="4" id="KW-0472">Membrane</keyword>
<evidence type="ECO:0000256" key="2">
    <source>
        <dbReference type="ARBA" id="ARBA00022692"/>
    </source>
</evidence>
<feature type="domain" description="Translocation and assembly module TamB C-terminal" evidence="6">
    <location>
        <begin position="1126"/>
        <end position="1511"/>
    </location>
</feature>
<dbReference type="PATRIC" id="fig|1127696.3.peg.982"/>
<dbReference type="eggNOG" id="COG2911">
    <property type="taxonomic scope" value="Bacteria"/>
</dbReference>
<gene>
    <name evidence="7" type="ORF">HMPREF9134_01085</name>
</gene>
<evidence type="ECO:0000313" key="7">
    <source>
        <dbReference type="EMBL" id="EKY01177.1"/>
    </source>
</evidence>